<feature type="compositionally biased region" description="Polar residues" evidence="1">
    <location>
        <begin position="68"/>
        <end position="79"/>
    </location>
</feature>
<protein>
    <submittedName>
        <fullName evidence="2">Uncharacterized protein</fullName>
    </submittedName>
</protein>
<sequence length="79" mass="9395">MSPENTDFSLTYQLKSHETLKYNMKKWGKKPYSISIHKTKKGQKILRTTLIQSRDYCNSSEKMKRRSMLQNSRINPDEP</sequence>
<accession>A0A2P2PXN4</accession>
<proteinExistence type="predicted"/>
<organism evidence="2">
    <name type="scientific">Rhizophora mucronata</name>
    <name type="common">Asiatic mangrove</name>
    <dbReference type="NCBI Taxonomy" id="61149"/>
    <lineage>
        <taxon>Eukaryota</taxon>
        <taxon>Viridiplantae</taxon>
        <taxon>Streptophyta</taxon>
        <taxon>Embryophyta</taxon>
        <taxon>Tracheophyta</taxon>
        <taxon>Spermatophyta</taxon>
        <taxon>Magnoliopsida</taxon>
        <taxon>eudicotyledons</taxon>
        <taxon>Gunneridae</taxon>
        <taxon>Pentapetalae</taxon>
        <taxon>rosids</taxon>
        <taxon>fabids</taxon>
        <taxon>Malpighiales</taxon>
        <taxon>Rhizophoraceae</taxon>
        <taxon>Rhizophora</taxon>
    </lineage>
</organism>
<name>A0A2P2PXN4_RHIMU</name>
<reference evidence="2" key="1">
    <citation type="submission" date="2018-02" db="EMBL/GenBank/DDBJ databases">
        <title>Rhizophora mucronata_Transcriptome.</title>
        <authorList>
            <person name="Meera S.P."/>
            <person name="Sreeshan A."/>
            <person name="Augustine A."/>
        </authorList>
    </citation>
    <scope>NUCLEOTIDE SEQUENCE</scope>
    <source>
        <tissue evidence="2">Leaf</tissue>
    </source>
</reference>
<evidence type="ECO:0000313" key="2">
    <source>
        <dbReference type="EMBL" id="MBX59507.1"/>
    </source>
</evidence>
<feature type="region of interest" description="Disordered" evidence="1">
    <location>
        <begin position="58"/>
        <end position="79"/>
    </location>
</feature>
<dbReference type="AlphaFoldDB" id="A0A2P2PXN4"/>
<evidence type="ECO:0000256" key="1">
    <source>
        <dbReference type="SAM" id="MobiDB-lite"/>
    </source>
</evidence>
<dbReference type="EMBL" id="GGEC01079023">
    <property type="protein sequence ID" value="MBX59507.1"/>
    <property type="molecule type" value="Transcribed_RNA"/>
</dbReference>